<name>A0A844I1F1_9GAMM</name>
<dbReference type="EMBL" id="VENC01000008">
    <property type="protein sequence ID" value="MTI98733.1"/>
    <property type="molecule type" value="Genomic_DNA"/>
</dbReference>
<sequence length="131" mass="14900">MTTSRRFHRDSCSRPGEAQALFQTGMTPPEFAKRLNGVNCQRINQELARRDWLYSDASGSWRVRGWAMGRYLTERHHNIERSSGLVVVRCTPVLLEKGAAVIYKLYLANGLPMKQSWDGQFTQNEVLQGAA</sequence>
<evidence type="ECO:0008006" key="3">
    <source>
        <dbReference type="Google" id="ProtNLM"/>
    </source>
</evidence>
<comment type="caution">
    <text evidence="1">The sequence shown here is derived from an EMBL/GenBank/DDBJ whole genome shotgun (WGS) entry which is preliminary data.</text>
</comment>
<evidence type="ECO:0000313" key="1">
    <source>
        <dbReference type="EMBL" id="MTI98733.1"/>
    </source>
</evidence>
<organism evidence="1 2">
    <name type="scientific">Marinobacter adhaerens</name>
    <dbReference type="NCBI Taxonomy" id="1033846"/>
    <lineage>
        <taxon>Bacteria</taxon>
        <taxon>Pseudomonadati</taxon>
        <taxon>Pseudomonadota</taxon>
        <taxon>Gammaproteobacteria</taxon>
        <taxon>Pseudomonadales</taxon>
        <taxon>Marinobacteraceae</taxon>
        <taxon>Marinobacter</taxon>
    </lineage>
</organism>
<reference evidence="1 2" key="1">
    <citation type="submission" date="2019-06" db="EMBL/GenBank/DDBJ databases">
        <title>Enrichment of Autotrophic Halophilic Microorganisms from Red Sea Brine Pool Using Microbial Electrosynthesis System.</title>
        <authorList>
            <person name="Alqahtani M.F."/>
            <person name="Bajracharya S."/>
            <person name="Katuri K.P."/>
            <person name="Ali M."/>
            <person name="Saikaly P.E."/>
        </authorList>
    </citation>
    <scope>NUCLEOTIDE SEQUENCE [LARGE SCALE GENOMIC DNA]</scope>
    <source>
        <strain evidence="1">MES15</strain>
    </source>
</reference>
<gene>
    <name evidence="1" type="ORF">FH752_08940</name>
</gene>
<protein>
    <recommendedName>
        <fullName evidence="3">Antirepressor protein C-terminal domain-containing protein</fullName>
    </recommendedName>
</protein>
<proteinExistence type="predicted"/>
<dbReference type="Proteomes" id="UP000431462">
    <property type="component" value="Unassembled WGS sequence"/>
</dbReference>
<accession>A0A844I1F1</accession>
<evidence type="ECO:0000313" key="2">
    <source>
        <dbReference type="Proteomes" id="UP000431462"/>
    </source>
</evidence>
<dbReference type="AlphaFoldDB" id="A0A844I1F1"/>